<proteinExistence type="predicted"/>
<name>A0AAX2EJT3_9BACI</name>
<protein>
    <submittedName>
        <fullName evidence="1">Uncharacterized protein</fullName>
    </submittedName>
</protein>
<organism evidence="1 2">
    <name type="scientific">Terribacillus saccharophilus</name>
    <dbReference type="NCBI Taxonomy" id="361277"/>
    <lineage>
        <taxon>Bacteria</taxon>
        <taxon>Bacillati</taxon>
        <taxon>Bacillota</taxon>
        <taxon>Bacilli</taxon>
        <taxon>Bacillales</taxon>
        <taxon>Bacillaceae</taxon>
        <taxon>Terribacillus</taxon>
    </lineage>
</organism>
<comment type="caution">
    <text evidence="1">The sequence shown here is derived from an EMBL/GenBank/DDBJ whole genome shotgun (WGS) entry which is preliminary data.</text>
</comment>
<reference evidence="1 2" key="1">
    <citation type="submission" date="2016-10" db="EMBL/GenBank/DDBJ databases">
        <authorList>
            <person name="Varghese N."/>
            <person name="Submissions S."/>
        </authorList>
    </citation>
    <scope>NUCLEOTIDE SEQUENCE [LARGE SCALE GENOMIC DNA]</scope>
    <source>
        <strain evidence="1 2">DSM 21619</strain>
    </source>
</reference>
<dbReference type="Proteomes" id="UP000199735">
    <property type="component" value="Unassembled WGS sequence"/>
</dbReference>
<evidence type="ECO:0000313" key="1">
    <source>
        <dbReference type="EMBL" id="SEO08163.1"/>
    </source>
</evidence>
<dbReference type="EMBL" id="FOCD01000006">
    <property type="protein sequence ID" value="SEO08163.1"/>
    <property type="molecule type" value="Genomic_DNA"/>
</dbReference>
<accession>A0AAX2EJT3</accession>
<dbReference type="RefSeq" id="WP_164493500.1">
    <property type="nucleotide sequence ID" value="NZ_FOCD01000006.1"/>
</dbReference>
<sequence>MMEFLTELVKWSMAGAGAIFTLAKGLKEVVSLVDMYVDLKRKLANRKNDDEHMNQ</sequence>
<dbReference type="AlphaFoldDB" id="A0AAX2EJT3"/>
<gene>
    <name evidence="1" type="ORF">SAMN04489762_3439</name>
</gene>
<evidence type="ECO:0000313" key="2">
    <source>
        <dbReference type="Proteomes" id="UP000199735"/>
    </source>
</evidence>